<feature type="non-terminal residue" evidence="1">
    <location>
        <position position="247"/>
    </location>
</feature>
<comment type="caution">
    <text evidence="1">The sequence shown here is derived from an EMBL/GenBank/DDBJ whole genome shotgun (WGS) entry which is preliminary data.</text>
</comment>
<evidence type="ECO:0000313" key="1">
    <source>
        <dbReference type="EMBL" id="CAE7549945.1"/>
    </source>
</evidence>
<dbReference type="AlphaFoldDB" id="A0A812U2Q8"/>
<gene>
    <name evidence="1" type="ORF">SPIL2461_LOCUS14613</name>
</gene>
<name>A0A812U2Q8_SYMPI</name>
<organism evidence="1 2">
    <name type="scientific">Symbiodinium pilosum</name>
    <name type="common">Dinoflagellate</name>
    <dbReference type="NCBI Taxonomy" id="2952"/>
    <lineage>
        <taxon>Eukaryota</taxon>
        <taxon>Sar</taxon>
        <taxon>Alveolata</taxon>
        <taxon>Dinophyceae</taxon>
        <taxon>Suessiales</taxon>
        <taxon>Symbiodiniaceae</taxon>
        <taxon>Symbiodinium</taxon>
    </lineage>
</organism>
<proteinExistence type="predicted"/>
<dbReference type="EMBL" id="CAJNIZ010034018">
    <property type="protein sequence ID" value="CAE7549945.1"/>
    <property type="molecule type" value="Genomic_DNA"/>
</dbReference>
<reference evidence="1" key="1">
    <citation type="submission" date="2021-02" db="EMBL/GenBank/DDBJ databases">
        <authorList>
            <person name="Dougan E. K."/>
            <person name="Rhodes N."/>
            <person name="Thang M."/>
            <person name="Chan C."/>
        </authorList>
    </citation>
    <scope>NUCLEOTIDE SEQUENCE</scope>
</reference>
<protein>
    <submittedName>
        <fullName evidence="1">Uncharacterized protein</fullName>
    </submittedName>
</protein>
<keyword evidence="2" id="KW-1185">Reference proteome</keyword>
<evidence type="ECO:0000313" key="2">
    <source>
        <dbReference type="Proteomes" id="UP000649617"/>
    </source>
</evidence>
<dbReference type="Proteomes" id="UP000649617">
    <property type="component" value="Unassembled WGS sequence"/>
</dbReference>
<accession>A0A812U2Q8</accession>
<sequence>MDAVTMHVGQTMPASMCMRQATPVPVQVGQTVPASMPMPQTAPMHGMDAVTMQVGQAMTVPASMHMPQTAPMHAMDAVAMQVGHTMPASMSMPQSAPMHAVDTLPVPLQAAQTMPAVLSAGLQPIQASRPASKETTQVVNVGQASAGTQLQIEKARTSKRQNLAVQKRINKDLVVAGKKNGLEVLKVATKNLDTMNGVNLATAFHRIAKSTTDEVEAVSGSSAFTSMLVAAERYAEQELTHRDGSLP</sequence>